<dbReference type="Gene3D" id="1.10.3470.10">
    <property type="entry name" value="ABC transporter involved in vitamin B12 uptake, BtuC"/>
    <property type="match status" value="1"/>
</dbReference>
<accession>A0A212LG85</accession>
<feature type="transmembrane region" description="Helical" evidence="8">
    <location>
        <begin position="309"/>
        <end position="330"/>
    </location>
</feature>
<evidence type="ECO:0000256" key="1">
    <source>
        <dbReference type="ARBA" id="ARBA00004651"/>
    </source>
</evidence>
<dbReference type="PANTHER" id="PTHR30472:SF67">
    <property type="entry name" value="PERMEASE OF ABC TRANSPORTER-RELATED"/>
    <property type="match status" value="1"/>
</dbReference>
<dbReference type="FunFam" id="1.10.3470.10:FF:000001">
    <property type="entry name" value="Vitamin B12 ABC transporter permease BtuC"/>
    <property type="match status" value="1"/>
</dbReference>
<keyword evidence="4" id="KW-1003">Cell membrane</keyword>
<reference evidence="9" key="1">
    <citation type="submission" date="2016-08" db="EMBL/GenBank/DDBJ databases">
        <authorList>
            <person name="Seilhamer J.J."/>
        </authorList>
    </citation>
    <scope>NUCLEOTIDE SEQUENCE</scope>
    <source>
        <strain evidence="9">86</strain>
    </source>
</reference>
<dbReference type="InterPro" id="IPR000522">
    <property type="entry name" value="ABC_transptr_permease_BtuC"/>
</dbReference>
<keyword evidence="3" id="KW-0813">Transport</keyword>
<dbReference type="AlphaFoldDB" id="A0A212LG85"/>
<feature type="transmembrane region" description="Helical" evidence="8">
    <location>
        <begin position="177"/>
        <end position="196"/>
    </location>
</feature>
<dbReference type="RefSeq" id="WP_288196711.1">
    <property type="nucleotide sequence ID" value="NZ_LT608334.1"/>
</dbReference>
<evidence type="ECO:0000256" key="3">
    <source>
        <dbReference type="ARBA" id="ARBA00022448"/>
    </source>
</evidence>
<evidence type="ECO:0000256" key="4">
    <source>
        <dbReference type="ARBA" id="ARBA00022475"/>
    </source>
</evidence>
<comment type="similarity">
    <text evidence="2">Belongs to the binding-protein-dependent transport system permease family. FecCD subfamily.</text>
</comment>
<dbReference type="CDD" id="cd06550">
    <property type="entry name" value="TM_ABC_iron-siderophores_like"/>
    <property type="match status" value="1"/>
</dbReference>
<protein>
    <submittedName>
        <fullName evidence="9">Transport system permease protein</fullName>
    </submittedName>
</protein>
<dbReference type="EMBL" id="FMJD01000008">
    <property type="protein sequence ID" value="SCM76571.1"/>
    <property type="molecule type" value="Genomic_DNA"/>
</dbReference>
<evidence type="ECO:0000313" key="9">
    <source>
        <dbReference type="EMBL" id="SCM76571.1"/>
    </source>
</evidence>
<dbReference type="GO" id="GO:0033214">
    <property type="term" value="P:siderophore-iron import into cell"/>
    <property type="evidence" value="ECO:0007669"/>
    <property type="project" value="TreeGrafter"/>
</dbReference>
<organism evidence="9">
    <name type="scientific">uncultured Pleomorphomonas sp</name>
    <dbReference type="NCBI Taxonomy" id="442121"/>
    <lineage>
        <taxon>Bacteria</taxon>
        <taxon>Pseudomonadati</taxon>
        <taxon>Pseudomonadota</taxon>
        <taxon>Alphaproteobacteria</taxon>
        <taxon>Hyphomicrobiales</taxon>
        <taxon>Pleomorphomonadaceae</taxon>
        <taxon>Pleomorphomonas</taxon>
        <taxon>environmental samples</taxon>
    </lineage>
</organism>
<evidence type="ECO:0000256" key="5">
    <source>
        <dbReference type="ARBA" id="ARBA00022692"/>
    </source>
</evidence>
<evidence type="ECO:0000256" key="7">
    <source>
        <dbReference type="ARBA" id="ARBA00023136"/>
    </source>
</evidence>
<feature type="transmembrane region" description="Helical" evidence="8">
    <location>
        <begin position="149"/>
        <end position="170"/>
    </location>
</feature>
<feature type="transmembrane region" description="Helical" evidence="8">
    <location>
        <begin position="336"/>
        <end position="355"/>
    </location>
</feature>
<keyword evidence="7 8" id="KW-0472">Membrane</keyword>
<feature type="transmembrane region" description="Helical" evidence="8">
    <location>
        <begin position="120"/>
        <end position="143"/>
    </location>
</feature>
<dbReference type="Pfam" id="PF01032">
    <property type="entry name" value="FecCD"/>
    <property type="match status" value="1"/>
</dbReference>
<feature type="transmembrane region" description="Helical" evidence="8">
    <location>
        <begin position="271"/>
        <end position="297"/>
    </location>
</feature>
<name>A0A212LG85_9HYPH</name>
<evidence type="ECO:0000256" key="8">
    <source>
        <dbReference type="SAM" id="Phobius"/>
    </source>
</evidence>
<proteinExistence type="inferred from homology"/>
<feature type="transmembrane region" description="Helical" evidence="8">
    <location>
        <begin position="24"/>
        <end position="45"/>
    </location>
</feature>
<gene>
    <name evidence="9" type="ORF">KL86PLE_40376</name>
</gene>
<dbReference type="PANTHER" id="PTHR30472">
    <property type="entry name" value="FERRIC ENTEROBACTIN TRANSPORT SYSTEM PERMEASE PROTEIN"/>
    <property type="match status" value="1"/>
</dbReference>
<feature type="transmembrane region" description="Helical" evidence="8">
    <location>
        <begin position="90"/>
        <end position="108"/>
    </location>
</feature>
<dbReference type="GO" id="GO:0022857">
    <property type="term" value="F:transmembrane transporter activity"/>
    <property type="evidence" value="ECO:0007669"/>
    <property type="project" value="InterPro"/>
</dbReference>
<dbReference type="InterPro" id="IPR037294">
    <property type="entry name" value="ABC_BtuC-like"/>
</dbReference>
<dbReference type="GO" id="GO:0005886">
    <property type="term" value="C:plasma membrane"/>
    <property type="evidence" value="ECO:0007669"/>
    <property type="project" value="UniProtKB-SubCell"/>
</dbReference>
<keyword evidence="6 8" id="KW-1133">Transmembrane helix</keyword>
<evidence type="ECO:0000256" key="6">
    <source>
        <dbReference type="ARBA" id="ARBA00022989"/>
    </source>
</evidence>
<evidence type="ECO:0000256" key="2">
    <source>
        <dbReference type="ARBA" id="ARBA00007935"/>
    </source>
</evidence>
<keyword evidence="5 8" id="KW-0812">Transmembrane</keyword>
<dbReference type="SUPFAM" id="SSF81345">
    <property type="entry name" value="ABC transporter involved in vitamin B12 uptake, BtuC"/>
    <property type="match status" value="1"/>
</dbReference>
<comment type="subcellular location">
    <subcellularLocation>
        <location evidence="1">Cell membrane</location>
        <topology evidence="1">Multi-pass membrane protein</topology>
    </subcellularLocation>
</comment>
<sequence>MATIDGDADRAAGFSKPVNKAYRLALPASLGVGLPLLVLAIGWAVGVGSTPIPLGTVAGVVLDHLWPGSVAASWSPGRASIVWDIRLPRALLAALVGGGLALVGTALQAITRNPLADPHLLGVSSGASFGAILALLHVGLVWGLLTLPLFAFAGAMATTALVIVVTRVAGAGSAERMVLAGVSVSFVVMAAANLLIFLGDPRASHTVIFWMLGGLGLAEWRHLVYPATVLAGCGFWLAARGSELTAMTVGDETAASLGIAVERFRLEVFTISALLTGTMVAFSGTIGFVGLMVPHVARALVGGEVRRMIPIAALIGAIFLVLADAFARVIAAPEDMPIGIVTGVVGGLFFIGLMAKQRRSRR</sequence>